<evidence type="ECO:0000256" key="1">
    <source>
        <dbReference type="SAM" id="MobiDB-lite"/>
    </source>
</evidence>
<protein>
    <submittedName>
        <fullName evidence="2">Uncharacterized protein</fullName>
    </submittedName>
</protein>
<evidence type="ECO:0000313" key="2">
    <source>
        <dbReference type="EMBL" id="OSS45460.1"/>
    </source>
</evidence>
<evidence type="ECO:0000313" key="3">
    <source>
        <dbReference type="Proteomes" id="UP000193240"/>
    </source>
</evidence>
<feature type="compositionally biased region" description="Gly residues" evidence="1">
    <location>
        <begin position="38"/>
        <end position="57"/>
    </location>
</feature>
<feature type="region of interest" description="Disordered" evidence="1">
    <location>
        <begin position="1"/>
        <end position="57"/>
    </location>
</feature>
<keyword evidence="3" id="KW-1185">Reference proteome</keyword>
<name>A0A1Y2LP07_EPING</name>
<sequence>MGCMSSREARERGIPTSPGHGPVVAGRHMFTPPQRGLFGFGPGPGAKMGGLGGPGMSKGAQMGTGVGVGAGGSYGLRGPGD</sequence>
<accession>A0A1Y2LP07</accession>
<reference evidence="2 3" key="1">
    <citation type="journal article" date="2017" name="Genome Announc.">
        <title>Genome sequence of the saprophytic ascomycete Epicoccum nigrum ICMP 19927 strain isolated from New Zealand.</title>
        <authorList>
            <person name="Fokin M."/>
            <person name="Fleetwood D."/>
            <person name="Weir B.S."/>
            <person name="Villas-Boas S.G."/>
        </authorList>
    </citation>
    <scope>NUCLEOTIDE SEQUENCE [LARGE SCALE GENOMIC DNA]</scope>
    <source>
        <strain evidence="2 3">ICMP 19927</strain>
    </source>
</reference>
<dbReference type="EMBL" id="KZ107854">
    <property type="protein sequence ID" value="OSS45460.1"/>
    <property type="molecule type" value="Genomic_DNA"/>
</dbReference>
<dbReference type="Proteomes" id="UP000193240">
    <property type="component" value="Unassembled WGS sequence"/>
</dbReference>
<dbReference type="InParanoid" id="A0A1Y2LP07"/>
<proteinExistence type="predicted"/>
<dbReference type="AlphaFoldDB" id="A0A1Y2LP07"/>
<organism evidence="2 3">
    <name type="scientific">Epicoccum nigrum</name>
    <name type="common">Soil fungus</name>
    <name type="synonym">Epicoccum purpurascens</name>
    <dbReference type="NCBI Taxonomy" id="105696"/>
    <lineage>
        <taxon>Eukaryota</taxon>
        <taxon>Fungi</taxon>
        <taxon>Dikarya</taxon>
        <taxon>Ascomycota</taxon>
        <taxon>Pezizomycotina</taxon>
        <taxon>Dothideomycetes</taxon>
        <taxon>Pleosporomycetidae</taxon>
        <taxon>Pleosporales</taxon>
        <taxon>Pleosporineae</taxon>
        <taxon>Didymellaceae</taxon>
        <taxon>Epicoccum</taxon>
    </lineage>
</organism>
<gene>
    <name evidence="2" type="ORF">B5807_10118</name>
</gene>